<dbReference type="InterPro" id="IPR039379">
    <property type="entry name" value="Protoglobin_sensor_dom"/>
</dbReference>
<dbReference type="GO" id="GO:0005524">
    <property type="term" value="F:ATP binding"/>
    <property type="evidence" value="ECO:0007669"/>
    <property type="project" value="UniProtKB-KW"/>
</dbReference>
<dbReference type="InterPro" id="IPR003594">
    <property type="entry name" value="HATPase_dom"/>
</dbReference>
<dbReference type="STRING" id="1297742.A176_002655"/>
<dbReference type="PRINTS" id="PR00344">
    <property type="entry name" value="BCTRLSENSOR"/>
</dbReference>
<comment type="catalytic activity">
    <reaction evidence="1">
        <text>ATP + protein L-histidine = ADP + protein N-phospho-L-histidine.</text>
        <dbReference type="EC" id="2.7.13.3"/>
    </reaction>
</comment>
<gene>
    <name evidence="10" type="ORF">A176_002655</name>
</gene>
<dbReference type="Gene3D" id="3.30.565.10">
    <property type="entry name" value="Histidine kinase-like ATPase, C-terminal domain"/>
    <property type="match status" value="1"/>
</dbReference>
<name>A0A0H4WVT7_9BACT</name>
<dbReference type="EC" id="2.7.13.3" evidence="2"/>
<dbReference type="SUPFAM" id="SSF46458">
    <property type="entry name" value="Globin-like"/>
    <property type="match status" value="1"/>
</dbReference>
<dbReference type="SUPFAM" id="SSF47384">
    <property type="entry name" value="Homodimeric domain of signal transducing histidine kinase"/>
    <property type="match status" value="1"/>
</dbReference>
<evidence type="ECO:0000259" key="9">
    <source>
        <dbReference type="PROSITE" id="PS50109"/>
    </source>
</evidence>
<keyword evidence="5" id="KW-0547">Nucleotide-binding</keyword>
<dbReference type="GO" id="GO:0000155">
    <property type="term" value="F:phosphorelay sensor kinase activity"/>
    <property type="evidence" value="ECO:0007669"/>
    <property type="project" value="InterPro"/>
</dbReference>
<dbReference type="InterPro" id="IPR009050">
    <property type="entry name" value="Globin-like_sf"/>
</dbReference>
<evidence type="ECO:0000256" key="7">
    <source>
        <dbReference type="ARBA" id="ARBA00022840"/>
    </source>
</evidence>
<dbReference type="InterPro" id="IPR003661">
    <property type="entry name" value="HisK_dim/P_dom"/>
</dbReference>
<evidence type="ECO:0000313" key="10">
    <source>
        <dbReference type="EMBL" id="AKQ65743.1"/>
    </source>
</evidence>
<dbReference type="GO" id="GO:0020037">
    <property type="term" value="F:heme binding"/>
    <property type="evidence" value="ECO:0007669"/>
    <property type="project" value="InterPro"/>
</dbReference>
<dbReference type="InterPro" id="IPR036097">
    <property type="entry name" value="HisK_dim/P_sf"/>
</dbReference>
<dbReference type="InterPro" id="IPR012292">
    <property type="entry name" value="Globin/Proto"/>
</dbReference>
<keyword evidence="7" id="KW-0067">ATP-binding</keyword>
<dbReference type="Pfam" id="PF02518">
    <property type="entry name" value="HATPase_c"/>
    <property type="match status" value="1"/>
</dbReference>
<dbReference type="Gene3D" id="1.10.287.130">
    <property type="match status" value="1"/>
</dbReference>
<dbReference type="SMART" id="SM00387">
    <property type="entry name" value="HATPase_c"/>
    <property type="match status" value="1"/>
</dbReference>
<sequence>MAETLFEELKRYVGFSSADEQALVTLHATAKPHFPRIARLFYDRILEHEGARQALEGGESQVGHLRGTLQVWMDQLLRGPWDEAYFALRCRIGRMHVRIALPQHYMFGAMNVLRQEFNGIIDASYLEQPAALFAARGAVGKILDLELAIMLHTYREDLLAQQARSERLSTFGQLVGSIGHELRNPLGVIETSLYILRGRPGAVDERTTKHLDRIGDQVGIANRIVSDLLDMIRDRPLHRQEVWLDEVWQEALRSVQRPDTVTVSEEGLATLPAVQGDAGQLRQVFVNLLDNAVQALEETGGTVSLVASGNEPGFVELVLEDSGPGVSDTIRRRLFEPLMTTKARGIGLGLPLVKRILERHGGSIAYVPRPGAGARFVIRLPLIASEETHAPVPPVG</sequence>
<dbReference type="CDD" id="cd00082">
    <property type="entry name" value="HisKA"/>
    <property type="match status" value="1"/>
</dbReference>
<evidence type="ECO:0000313" key="11">
    <source>
        <dbReference type="Proteomes" id="UP000009026"/>
    </source>
</evidence>
<dbReference type="Gene3D" id="1.10.490.10">
    <property type="entry name" value="Globins"/>
    <property type="match status" value="1"/>
</dbReference>
<evidence type="ECO:0000256" key="8">
    <source>
        <dbReference type="ARBA" id="ARBA00023012"/>
    </source>
</evidence>
<evidence type="ECO:0000256" key="2">
    <source>
        <dbReference type="ARBA" id="ARBA00012438"/>
    </source>
</evidence>
<dbReference type="AlphaFoldDB" id="A0A0H4WVT7"/>
<dbReference type="PANTHER" id="PTHR43065">
    <property type="entry name" value="SENSOR HISTIDINE KINASE"/>
    <property type="match status" value="1"/>
</dbReference>
<keyword evidence="4" id="KW-0808">Transferase</keyword>
<dbReference type="Pfam" id="PF00512">
    <property type="entry name" value="HisKA"/>
    <property type="match status" value="1"/>
</dbReference>
<accession>A0A0H4WVT7</accession>
<dbReference type="PROSITE" id="PS50109">
    <property type="entry name" value="HIS_KIN"/>
    <property type="match status" value="1"/>
</dbReference>
<evidence type="ECO:0000256" key="1">
    <source>
        <dbReference type="ARBA" id="ARBA00000085"/>
    </source>
</evidence>
<dbReference type="RefSeq" id="WP_002638541.1">
    <property type="nucleotide sequence ID" value="NZ_CP012109.1"/>
</dbReference>
<evidence type="ECO:0000256" key="5">
    <source>
        <dbReference type="ARBA" id="ARBA00022741"/>
    </source>
</evidence>
<evidence type="ECO:0000256" key="6">
    <source>
        <dbReference type="ARBA" id="ARBA00022777"/>
    </source>
</evidence>
<feature type="domain" description="Histidine kinase" evidence="9">
    <location>
        <begin position="177"/>
        <end position="384"/>
    </location>
</feature>
<keyword evidence="6 10" id="KW-0418">Kinase</keyword>
<dbReference type="InterPro" id="IPR044398">
    <property type="entry name" value="Globin-sensor_dom"/>
</dbReference>
<dbReference type="InterPro" id="IPR004358">
    <property type="entry name" value="Sig_transdc_His_kin-like_C"/>
</dbReference>
<dbReference type="InterPro" id="IPR036890">
    <property type="entry name" value="HATPase_C_sf"/>
</dbReference>
<organism evidence="10 11">
    <name type="scientific">Pseudomyxococcus hansupus</name>
    <dbReference type="NCBI Taxonomy" id="1297742"/>
    <lineage>
        <taxon>Bacteria</taxon>
        <taxon>Pseudomonadati</taxon>
        <taxon>Myxococcota</taxon>
        <taxon>Myxococcia</taxon>
        <taxon>Myxococcales</taxon>
        <taxon>Cystobacterineae</taxon>
        <taxon>Myxococcaceae</taxon>
        <taxon>Pseudomyxococcus</taxon>
    </lineage>
</organism>
<dbReference type="PATRIC" id="fig|1297742.4.peg.2680"/>
<dbReference type="KEGG" id="mym:A176_002655"/>
<dbReference type="Proteomes" id="UP000009026">
    <property type="component" value="Chromosome"/>
</dbReference>
<dbReference type="OrthoDB" id="5526724at2"/>
<keyword evidence="10" id="KW-0966">Cell projection</keyword>
<proteinExistence type="predicted"/>
<dbReference type="SUPFAM" id="SSF55874">
    <property type="entry name" value="ATPase domain of HSP90 chaperone/DNA topoisomerase II/histidine kinase"/>
    <property type="match status" value="1"/>
</dbReference>
<dbReference type="EMBL" id="CP012109">
    <property type="protein sequence ID" value="AKQ65743.1"/>
    <property type="molecule type" value="Genomic_DNA"/>
</dbReference>
<dbReference type="SMART" id="SM00388">
    <property type="entry name" value="HisKA"/>
    <property type="match status" value="1"/>
</dbReference>
<evidence type="ECO:0000256" key="3">
    <source>
        <dbReference type="ARBA" id="ARBA00022553"/>
    </source>
</evidence>
<dbReference type="Pfam" id="PF11563">
    <property type="entry name" value="Protoglobin"/>
    <property type="match status" value="1"/>
</dbReference>
<dbReference type="eggNOG" id="COG2205">
    <property type="taxonomic scope" value="Bacteria"/>
</dbReference>
<keyword evidence="11" id="KW-1185">Reference proteome</keyword>
<dbReference type="CDD" id="cd01068">
    <property type="entry name" value="globin_sensor"/>
    <property type="match status" value="1"/>
</dbReference>
<reference evidence="10 11" key="1">
    <citation type="journal article" date="2016" name="PLoS ONE">
        <title>Complete Genome Sequence and Comparative Genomics of a Novel Myxobacterium Myxococcus hansupus.</title>
        <authorList>
            <person name="Sharma G."/>
            <person name="Narwani T."/>
            <person name="Subramanian S."/>
        </authorList>
    </citation>
    <scope>NUCLEOTIDE SEQUENCE [LARGE SCALE GENOMIC DNA]</scope>
    <source>
        <strain evidence="11">mixupus</strain>
    </source>
</reference>
<evidence type="ECO:0000256" key="4">
    <source>
        <dbReference type="ARBA" id="ARBA00022679"/>
    </source>
</evidence>
<keyword evidence="10" id="KW-0282">Flagellum</keyword>
<dbReference type="InterPro" id="IPR005467">
    <property type="entry name" value="His_kinase_dom"/>
</dbReference>
<keyword evidence="3" id="KW-0597">Phosphoprotein</keyword>
<keyword evidence="10" id="KW-0969">Cilium</keyword>
<dbReference type="GO" id="GO:0019825">
    <property type="term" value="F:oxygen binding"/>
    <property type="evidence" value="ECO:0007669"/>
    <property type="project" value="InterPro"/>
</dbReference>
<protein>
    <recommendedName>
        <fullName evidence="2">histidine kinase</fullName>
        <ecNumber evidence="2">2.7.13.3</ecNumber>
    </recommendedName>
</protein>
<dbReference type="PANTHER" id="PTHR43065:SF10">
    <property type="entry name" value="PEROXIDE STRESS-ACTIVATED HISTIDINE KINASE MAK3"/>
    <property type="match status" value="1"/>
</dbReference>
<keyword evidence="8" id="KW-0902">Two-component regulatory system</keyword>